<reference evidence="1 2" key="1">
    <citation type="submission" date="2022-03" db="EMBL/GenBank/DDBJ databases">
        <authorList>
            <person name="Nunn A."/>
            <person name="Chopra R."/>
            <person name="Nunn A."/>
            <person name="Contreras Garrido A."/>
        </authorList>
    </citation>
    <scope>NUCLEOTIDE SEQUENCE [LARGE SCALE GENOMIC DNA]</scope>
</reference>
<name>A0AAU9RAI5_THLAR</name>
<dbReference type="PANTHER" id="PTHR34936">
    <property type="entry name" value="EXPRESSED PROTEIN"/>
    <property type="match status" value="1"/>
</dbReference>
<organism evidence="1 2">
    <name type="scientific">Thlaspi arvense</name>
    <name type="common">Field penny-cress</name>
    <dbReference type="NCBI Taxonomy" id="13288"/>
    <lineage>
        <taxon>Eukaryota</taxon>
        <taxon>Viridiplantae</taxon>
        <taxon>Streptophyta</taxon>
        <taxon>Embryophyta</taxon>
        <taxon>Tracheophyta</taxon>
        <taxon>Spermatophyta</taxon>
        <taxon>Magnoliopsida</taxon>
        <taxon>eudicotyledons</taxon>
        <taxon>Gunneridae</taxon>
        <taxon>Pentapetalae</taxon>
        <taxon>rosids</taxon>
        <taxon>malvids</taxon>
        <taxon>Brassicales</taxon>
        <taxon>Brassicaceae</taxon>
        <taxon>Thlaspideae</taxon>
        <taxon>Thlaspi</taxon>
    </lineage>
</organism>
<protein>
    <submittedName>
        <fullName evidence="1">Uncharacterized protein</fullName>
    </submittedName>
</protein>
<accession>A0AAU9RAI5</accession>
<keyword evidence="2" id="KW-1185">Reference proteome</keyword>
<dbReference type="EMBL" id="OU466857">
    <property type="protein sequence ID" value="CAH2036723.1"/>
    <property type="molecule type" value="Genomic_DNA"/>
</dbReference>
<proteinExistence type="predicted"/>
<dbReference type="PANTHER" id="PTHR34936:SF7">
    <property type="entry name" value="NADH-UBIQUINONE OXIDOREDUCTASE CHAIN 5"/>
    <property type="match status" value="1"/>
</dbReference>
<feature type="non-terminal residue" evidence="1">
    <location>
        <position position="1"/>
    </location>
</feature>
<evidence type="ECO:0000313" key="1">
    <source>
        <dbReference type="EMBL" id="CAH2036723.1"/>
    </source>
</evidence>
<dbReference type="AlphaFoldDB" id="A0AAU9RAI5"/>
<sequence length="164" mass="18054">MITRSNLAEQLREYQIRSKHDWASVSFFSSTSSFSSSSLELPYTCVLRLDFHGDHCVFGGGGCCSLCDLGASHLSILSVLGGFLVLQAIATRVHLGMCHFATICLHEDHKESEISQEEEAKDASSTIYPQKSLTVPIARLMDEDDSYANGQASENHKHQDAQNT</sequence>
<evidence type="ECO:0000313" key="2">
    <source>
        <dbReference type="Proteomes" id="UP000836841"/>
    </source>
</evidence>
<dbReference type="Proteomes" id="UP000836841">
    <property type="component" value="Chromosome 1"/>
</dbReference>
<gene>
    <name evidence="1" type="ORF">TAV2_LOCUS3720</name>
</gene>